<sequence length="339" mass="38587">MIQEIFPGVYVAEIETEMVGVRHLNYSFLRGAVGERSVLIDCGFPEKADPSCGTALREVMRTLGFRPDGLDVLITHGHKDHLGQARALAAEGARIFVNPEDMDQSAILNTLLMDEAGRRQLFRLVGLETYDRETYEAFWQAADCFSEGYEGVWDFPYLPIRPGDCRQVGDYRLEVTALPGHTRGELGFFARAQKFIFSGDHILEEVAPIVSNIGEFPNALSSYIASLGEAAARFSDYLFVPGHGAPFRNPRTAVEKTIRYYHRHCENLYHIVRAAEEPLLLRDIGAMAYRRYQRPLTEKEREVCIQIWFKTYACLKYLEEQGALREEIKEGASYWQSLQ</sequence>
<dbReference type="InterPro" id="IPR001279">
    <property type="entry name" value="Metallo-B-lactamas"/>
</dbReference>
<dbReference type="InterPro" id="IPR050662">
    <property type="entry name" value="Sec-metab_biosynth-thioest"/>
</dbReference>
<comment type="caution">
    <text evidence="2">The sequence shown here is derived from an EMBL/GenBank/DDBJ whole genome shotgun (WGS) entry which is preliminary data.</text>
</comment>
<dbReference type="SUPFAM" id="SSF56281">
    <property type="entry name" value="Metallo-hydrolase/oxidoreductase"/>
    <property type="match status" value="1"/>
</dbReference>
<dbReference type="Proteomes" id="UP000018466">
    <property type="component" value="Unassembled WGS sequence"/>
</dbReference>
<organism evidence="2 3">
    <name type="scientific">Stomatobaculum longum</name>
    <dbReference type="NCBI Taxonomy" id="796942"/>
    <lineage>
        <taxon>Bacteria</taxon>
        <taxon>Bacillati</taxon>
        <taxon>Bacillota</taxon>
        <taxon>Clostridia</taxon>
        <taxon>Lachnospirales</taxon>
        <taxon>Lachnospiraceae</taxon>
        <taxon>Stomatobaculum</taxon>
    </lineage>
</organism>
<evidence type="ECO:0000313" key="2">
    <source>
        <dbReference type="EMBL" id="EHO15720.1"/>
    </source>
</evidence>
<dbReference type="GeneID" id="86941755"/>
<reference evidence="2 3" key="1">
    <citation type="submission" date="2011-10" db="EMBL/GenBank/DDBJ databases">
        <title>The Genome Sequence of Lachnospiraceae bacterium ACC2.</title>
        <authorList>
            <consortium name="The Broad Institute Genome Sequencing Platform"/>
            <person name="Earl A."/>
            <person name="Ward D."/>
            <person name="Feldgarden M."/>
            <person name="Gevers D."/>
            <person name="Sizova M."/>
            <person name="Hazen A."/>
            <person name="Epstein S."/>
            <person name="Young S.K."/>
            <person name="Zeng Q."/>
            <person name="Gargeya S."/>
            <person name="Fitzgerald M."/>
            <person name="Haas B."/>
            <person name="Abouelleil A."/>
            <person name="Alvarado L."/>
            <person name="Arachchi H.M."/>
            <person name="Berlin A."/>
            <person name="Brown A."/>
            <person name="Chapman S.B."/>
            <person name="Chen Z."/>
            <person name="Dunbar C."/>
            <person name="Freedman E."/>
            <person name="Gearin G."/>
            <person name="Goldberg J."/>
            <person name="Griggs A."/>
            <person name="Gujja S."/>
            <person name="Heiman D."/>
            <person name="Howarth C."/>
            <person name="Larson L."/>
            <person name="Lui A."/>
            <person name="MacDonald P.J.P."/>
            <person name="Montmayeur A."/>
            <person name="Murphy C."/>
            <person name="Neiman D."/>
            <person name="Pearson M."/>
            <person name="Priest M."/>
            <person name="Roberts A."/>
            <person name="Saif S."/>
            <person name="Shea T."/>
            <person name="Shenoy N."/>
            <person name="Sisk P."/>
            <person name="Stolte C."/>
            <person name="Sykes S."/>
            <person name="Wortman J."/>
            <person name="Nusbaum C."/>
            <person name="Birren B."/>
        </authorList>
    </citation>
    <scope>NUCLEOTIDE SEQUENCE [LARGE SCALE GENOMIC DNA]</scope>
    <source>
        <strain evidence="2 3">ACC2</strain>
    </source>
</reference>
<accession>A0AA36Y3E8</accession>
<dbReference type="PANTHER" id="PTHR23131:SF4">
    <property type="entry name" value="METALLO-BETA-LACTAMASE SUPERFAMILY POTEIN"/>
    <property type="match status" value="1"/>
</dbReference>
<dbReference type="AlphaFoldDB" id="A0AA36Y3E8"/>
<gene>
    <name evidence="2" type="ORF">HMPREF9623_02041</name>
</gene>
<evidence type="ECO:0000259" key="1">
    <source>
        <dbReference type="SMART" id="SM00849"/>
    </source>
</evidence>
<feature type="domain" description="Metallo-beta-lactamase" evidence="1">
    <location>
        <begin position="23"/>
        <end position="243"/>
    </location>
</feature>
<protein>
    <recommendedName>
        <fullName evidence="1">Metallo-beta-lactamase domain-containing protein</fullName>
    </recommendedName>
</protein>
<proteinExistence type="predicted"/>
<dbReference type="EMBL" id="AGEL01000015">
    <property type="protein sequence ID" value="EHO15720.1"/>
    <property type="molecule type" value="Genomic_DNA"/>
</dbReference>
<dbReference type="SMART" id="SM00849">
    <property type="entry name" value="Lactamase_B"/>
    <property type="match status" value="1"/>
</dbReference>
<dbReference type="RefSeq" id="WP_009533847.1">
    <property type="nucleotide sequence ID" value="NZ_JH590865.1"/>
</dbReference>
<dbReference type="InterPro" id="IPR036866">
    <property type="entry name" value="RibonucZ/Hydroxyglut_hydro"/>
</dbReference>
<name>A0AA36Y3E8_9FIRM</name>
<evidence type="ECO:0000313" key="3">
    <source>
        <dbReference type="Proteomes" id="UP000018466"/>
    </source>
</evidence>
<keyword evidence="3" id="KW-1185">Reference proteome</keyword>
<dbReference type="PANTHER" id="PTHR23131">
    <property type="entry name" value="ENDORIBONUCLEASE LACTB2"/>
    <property type="match status" value="1"/>
</dbReference>
<dbReference type="Pfam" id="PF00753">
    <property type="entry name" value="Lactamase_B"/>
    <property type="match status" value="1"/>
</dbReference>
<dbReference type="Gene3D" id="3.60.15.10">
    <property type="entry name" value="Ribonuclease Z/Hydroxyacylglutathione hydrolase-like"/>
    <property type="match status" value="1"/>
</dbReference>